<feature type="region of interest" description="Disordered" evidence="14">
    <location>
        <begin position="351"/>
        <end position="427"/>
    </location>
</feature>
<evidence type="ECO:0000313" key="18">
    <source>
        <dbReference type="Proteomes" id="UP000008237"/>
    </source>
</evidence>
<feature type="domain" description="RanBP2-type" evidence="15">
    <location>
        <begin position="325"/>
        <end position="354"/>
    </location>
</feature>
<evidence type="ECO:0000256" key="3">
    <source>
        <dbReference type="ARBA" id="ARBA00012759"/>
    </source>
</evidence>
<keyword evidence="12" id="KW-0862">Zinc</keyword>
<keyword evidence="7" id="KW-0677">Repeat</keyword>
<evidence type="ECO:0000313" key="17">
    <source>
        <dbReference type="EMBL" id="EFN87039.1"/>
    </source>
</evidence>
<dbReference type="OrthoDB" id="6275030at2759"/>
<dbReference type="EMBL" id="GL446948">
    <property type="protein sequence ID" value="EFN87039.1"/>
    <property type="molecule type" value="Genomic_DNA"/>
</dbReference>
<dbReference type="InterPro" id="IPR041294">
    <property type="entry name" value="AnkUBD"/>
</dbReference>
<dbReference type="PROSITE" id="PS50199">
    <property type="entry name" value="ZF_RANBP2_2"/>
    <property type="match status" value="3"/>
</dbReference>
<dbReference type="InterPro" id="IPR036443">
    <property type="entry name" value="Znf_RanBP2_sf"/>
</dbReference>
<feature type="compositionally biased region" description="Basic and acidic residues" evidence="14">
    <location>
        <begin position="1"/>
        <end position="10"/>
    </location>
</feature>
<name>E2BB89_HARSA</name>
<dbReference type="GO" id="GO:0008270">
    <property type="term" value="F:zinc ion binding"/>
    <property type="evidence" value="ECO:0007669"/>
    <property type="project" value="UniProtKB-KW"/>
</dbReference>
<evidence type="ECO:0000256" key="2">
    <source>
        <dbReference type="ARBA" id="ARBA00005865"/>
    </source>
</evidence>
<dbReference type="Gene3D" id="1.25.40.560">
    <property type="match status" value="1"/>
</dbReference>
<accession>E2BB89</accession>
<dbReference type="CDD" id="cd22767">
    <property type="entry name" value="OTU_ZRANB1"/>
    <property type="match status" value="1"/>
</dbReference>
<dbReference type="PROSITE" id="PS50802">
    <property type="entry name" value="OTU"/>
    <property type="match status" value="1"/>
</dbReference>
<dbReference type="GO" id="GO:0005634">
    <property type="term" value="C:nucleus"/>
    <property type="evidence" value="ECO:0007669"/>
    <property type="project" value="TreeGrafter"/>
</dbReference>
<dbReference type="InterPro" id="IPR049768">
    <property type="entry name" value="ZRANB1_OTU"/>
</dbReference>
<dbReference type="SMART" id="SM00547">
    <property type="entry name" value="ZnF_RBZ"/>
    <property type="match status" value="3"/>
</dbReference>
<comment type="catalytic activity">
    <reaction evidence="1">
        <text>Thiol-dependent hydrolysis of ester, thioester, amide, peptide and isopeptide bonds formed by the C-terminal Gly of ubiquitin (a 76-residue protein attached to proteins as an intracellular targeting signal).</text>
        <dbReference type="EC" id="3.4.19.12"/>
    </reaction>
</comment>
<feature type="domain" description="OTU" evidence="16">
    <location>
        <begin position="615"/>
        <end position="774"/>
    </location>
</feature>
<dbReference type="GO" id="GO:1990168">
    <property type="term" value="P:protein K33-linked deubiquitination"/>
    <property type="evidence" value="ECO:0007669"/>
    <property type="project" value="TreeGrafter"/>
</dbReference>
<dbReference type="FunFam" id="1.25.40.560:FF:000002">
    <property type="entry name" value="Ubiquitin thioesterase trabid"/>
    <property type="match status" value="1"/>
</dbReference>
<dbReference type="PANTHER" id="PTHR13367">
    <property type="entry name" value="UBIQUITIN THIOESTERASE"/>
    <property type="match status" value="1"/>
</dbReference>
<protein>
    <recommendedName>
        <fullName evidence="3">ubiquitinyl hydrolase 1</fullName>
        <ecNumber evidence="3">3.4.19.12</ecNumber>
    </recommendedName>
</protein>
<dbReference type="GO" id="GO:0035523">
    <property type="term" value="P:protein K29-linked deubiquitination"/>
    <property type="evidence" value="ECO:0007669"/>
    <property type="project" value="TreeGrafter"/>
</dbReference>
<dbReference type="GO" id="GO:0016477">
    <property type="term" value="P:cell migration"/>
    <property type="evidence" value="ECO:0007669"/>
    <property type="project" value="TreeGrafter"/>
</dbReference>
<evidence type="ECO:0000256" key="7">
    <source>
        <dbReference type="ARBA" id="ARBA00022737"/>
    </source>
</evidence>
<feature type="region of interest" description="Disordered" evidence="14">
    <location>
        <begin position="882"/>
        <end position="904"/>
    </location>
</feature>
<dbReference type="InterPro" id="IPR001876">
    <property type="entry name" value="Znf_RanBP2"/>
</dbReference>
<dbReference type="OMA" id="MCDTKDD"/>
<evidence type="ECO:0000256" key="11">
    <source>
        <dbReference type="ARBA" id="ARBA00022807"/>
    </source>
</evidence>
<dbReference type="GO" id="GO:0004843">
    <property type="term" value="F:cysteine-type deubiquitinase activity"/>
    <property type="evidence" value="ECO:0007669"/>
    <property type="project" value="UniProtKB-EC"/>
</dbReference>
<dbReference type="InterPro" id="IPR003323">
    <property type="entry name" value="OTU_dom"/>
</dbReference>
<dbReference type="AlphaFoldDB" id="E2BB89"/>
<gene>
    <name evidence="17" type="ORF">EAI_13763</name>
</gene>
<keyword evidence="11" id="KW-0788">Thiol protease</keyword>
<keyword evidence="8 13" id="KW-0863">Zinc-finger</keyword>
<dbReference type="FunCoup" id="E2BB89">
    <property type="interactions" value="1648"/>
</dbReference>
<feature type="compositionally biased region" description="Acidic residues" evidence="14">
    <location>
        <begin position="23"/>
        <end position="34"/>
    </location>
</feature>
<evidence type="ECO:0000256" key="13">
    <source>
        <dbReference type="PROSITE-ProRule" id="PRU00322"/>
    </source>
</evidence>
<feature type="region of interest" description="Disordered" evidence="14">
    <location>
        <begin position="1"/>
        <end position="52"/>
    </location>
</feature>
<reference evidence="17 18" key="1">
    <citation type="journal article" date="2010" name="Science">
        <title>Genomic comparison of the ants Camponotus floridanus and Harpegnathos saltator.</title>
        <authorList>
            <person name="Bonasio R."/>
            <person name="Zhang G."/>
            <person name="Ye C."/>
            <person name="Mutti N.S."/>
            <person name="Fang X."/>
            <person name="Qin N."/>
            <person name="Donahue G."/>
            <person name="Yang P."/>
            <person name="Li Q."/>
            <person name="Li C."/>
            <person name="Zhang P."/>
            <person name="Huang Z."/>
            <person name="Berger S.L."/>
            <person name="Reinberg D."/>
            <person name="Wang J."/>
            <person name="Liebig J."/>
        </authorList>
    </citation>
    <scope>NUCLEOTIDE SEQUENCE [LARGE SCALE GENOMIC DNA]</scope>
    <source>
        <strain evidence="17 18">R22 G/1</strain>
    </source>
</reference>
<dbReference type="PROSITE" id="PS01358">
    <property type="entry name" value="ZF_RANBP2_1"/>
    <property type="match status" value="3"/>
</dbReference>
<dbReference type="GO" id="GO:0007010">
    <property type="term" value="P:cytoskeleton organization"/>
    <property type="evidence" value="ECO:0007669"/>
    <property type="project" value="TreeGrafter"/>
</dbReference>
<evidence type="ECO:0000256" key="14">
    <source>
        <dbReference type="SAM" id="MobiDB-lite"/>
    </source>
</evidence>
<evidence type="ECO:0000256" key="9">
    <source>
        <dbReference type="ARBA" id="ARBA00022786"/>
    </source>
</evidence>
<dbReference type="SUPFAM" id="SSF90209">
    <property type="entry name" value="Ran binding protein zinc finger-like"/>
    <property type="match status" value="2"/>
</dbReference>
<evidence type="ECO:0000259" key="16">
    <source>
        <dbReference type="PROSITE" id="PS50802"/>
    </source>
</evidence>
<dbReference type="Proteomes" id="UP000008237">
    <property type="component" value="Unassembled WGS sequence"/>
</dbReference>
<keyword evidence="10" id="KW-0378">Hydrolase</keyword>
<keyword evidence="4" id="KW-0645">Protease</keyword>
<feature type="domain" description="RanBP2-type" evidence="15">
    <location>
        <begin position="115"/>
        <end position="144"/>
    </location>
</feature>
<dbReference type="EC" id="3.4.19.12" evidence="3"/>
<dbReference type="GO" id="GO:0016055">
    <property type="term" value="P:Wnt signaling pathway"/>
    <property type="evidence" value="ECO:0007669"/>
    <property type="project" value="UniProtKB-KW"/>
</dbReference>
<dbReference type="InterPro" id="IPR051346">
    <property type="entry name" value="OTU_Deubiquitinase"/>
</dbReference>
<evidence type="ECO:0000256" key="10">
    <source>
        <dbReference type="ARBA" id="ARBA00022801"/>
    </source>
</evidence>
<dbReference type="Pfam" id="PF18418">
    <property type="entry name" value="AnkUBD"/>
    <property type="match status" value="1"/>
</dbReference>
<dbReference type="GO" id="GO:0071947">
    <property type="term" value="P:protein deubiquitination involved in ubiquitin-dependent protein catabolic process"/>
    <property type="evidence" value="ECO:0007669"/>
    <property type="project" value="TreeGrafter"/>
</dbReference>
<dbReference type="STRING" id="610380.E2BB89"/>
<keyword evidence="6" id="KW-0479">Metal-binding</keyword>
<dbReference type="InParanoid" id="E2BB89"/>
<evidence type="ECO:0000256" key="1">
    <source>
        <dbReference type="ARBA" id="ARBA00000707"/>
    </source>
</evidence>
<dbReference type="GO" id="GO:0030177">
    <property type="term" value="P:positive regulation of Wnt signaling pathway"/>
    <property type="evidence" value="ECO:0007669"/>
    <property type="project" value="TreeGrafter"/>
</dbReference>
<evidence type="ECO:0000256" key="4">
    <source>
        <dbReference type="ARBA" id="ARBA00022670"/>
    </source>
</evidence>
<evidence type="ECO:0000256" key="6">
    <source>
        <dbReference type="ARBA" id="ARBA00022723"/>
    </source>
</evidence>
<keyword evidence="9" id="KW-0833">Ubl conjugation pathway</keyword>
<dbReference type="Pfam" id="PF00641">
    <property type="entry name" value="Zn_ribbon_RanBP"/>
    <property type="match status" value="3"/>
</dbReference>
<evidence type="ECO:0000259" key="15">
    <source>
        <dbReference type="PROSITE" id="PS50199"/>
    </source>
</evidence>
<comment type="similarity">
    <text evidence="2">Belongs to the peptidase C64 family.</text>
</comment>
<keyword evidence="18" id="KW-1185">Reference proteome</keyword>
<dbReference type="Gene3D" id="4.10.1060.10">
    <property type="entry name" value="Zinc finger, RanBP2-type"/>
    <property type="match status" value="3"/>
</dbReference>
<feature type="compositionally biased region" description="Polar residues" evidence="14">
    <location>
        <begin position="416"/>
        <end position="426"/>
    </location>
</feature>
<dbReference type="GO" id="GO:0005737">
    <property type="term" value="C:cytoplasm"/>
    <property type="evidence" value="ECO:0007669"/>
    <property type="project" value="TreeGrafter"/>
</dbReference>
<sequence length="904" mass="102052">MKIRIKDKDKNKKSKKSNKDESEDKDNDEEEEKEEERMVGPPVGLLPPRTDRNTFNVQCTPASCQLRTRALPQHHLQTAVLFSWPRASKRQTRETTRFSFTEHQQTKMNSRLEETESKWTCEYCTYANWPSSLKCTMCRGAKPLLGEDIYRLREPSPQRASSNVASGPVTHHHHHHQQQQRASPIADPAYGHNYSQNVPSAGKWSCSMCTYLNYQNTTRCVQCGNRKLAIIATGASATNTIANAIVTSTTTSSTTTTTTTTAAATGMLGQSIHSLASNLHEHLAPLRLADGPPNFGSNNSQSTPVINLHPERAYYVQQQQQANIHPEKWSCHACTYENWPKATKCVMCGQPKDRDNRRDNRSAVSNLGVPSPERDHGQQRGLPSPPHAPYIHQTQREDNSAIGRRTPHRYADSRNDSLSTPQSPNNCDYERRLKQLRRHTDWCWLNACLGIVEGDNTPVEAYLASGGDPARQLTHSEALLLNRSSAFDVGHTLVHLAIRFQREDILATLLSQIEGSGSGVKRVPSYVAPDLAGQIRRHVTNSIRLRKGSFPCYFVTDMATFALPAEVEDLPSIVQEQMLEELLDKEAQQQLEGGGGEPAALNWSLEITERLGSRLHALWNRSAGDCLLDSAMQATWGVFDRDNALRRALADTLQQAGQFFYPRWREYEASQASRMLDFTLEETQWQEDWESLLATAAQPGSALEQLHVFALAHILRRPIIVYGVKYVKSFRGEDIGYARFEGVYLPLLWEPSFCIRSPIALGYTRGHFTALVPIEPYASSRIPPLPSHHHHGGGNTPLEQLQLQMQTTFMPLMDREHKLLPIHFLNPDEVGREESIYKEWLDVCRTEGGILVAQQKLHKRPLLVAQMLEEWLNHYRRLAQTNDAPFSRPPTLQDYSSDGDTEDE</sequence>
<dbReference type="GO" id="GO:0070530">
    <property type="term" value="F:K63-linked polyubiquitin modification-dependent protein binding"/>
    <property type="evidence" value="ECO:0007669"/>
    <property type="project" value="TreeGrafter"/>
</dbReference>
<dbReference type="PANTHER" id="PTHR13367:SF28">
    <property type="entry name" value="UBIQUITIN THIOESTERASE ZRANB1"/>
    <property type="match status" value="1"/>
</dbReference>
<keyword evidence="5" id="KW-0879">Wnt signaling pathway</keyword>
<feature type="region of interest" description="Disordered" evidence="14">
    <location>
        <begin position="155"/>
        <end position="191"/>
    </location>
</feature>
<organism evidence="18">
    <name type="scientific">Harpegnathos saltator</name>
    <name type="common">Jerdon's jumping ant</name>
    <dbReference type="NCBI Taxonomy" id="610380"/>
    <lineage>
        <taxon>Eukaryota</taxon>
        <taxon>Metazoa</taxon>
        <taxon>Ecdysozoa</taxon>
        <taxon>Arthropoda</taxon>
        <taxon>Hexapoda</taxon>
        <taxon>Insecta</taxon>
        <taxon>Pterygota</taxon>
        <taxon>Neoptera</taxon>
        <taxon>Endopterygota</taxon>
        <taxon>Hymenoptera</taxon>
        <taxon>Apocrita</taxon>
        <taxon>Aculeata</taxon>
        <taxon>Formicoidea</taxon>
        <taxon>Formicidae</taxon>
        <taxon>Ponerinae</taxon>
        <taxon>Ponerini</taxon>
        <taxon>Harpegnathos</taxon>
    </lineage>
</organism>
<evidence type="ECO:0000256" key="12">
    <source>
        <dbReference type="ARBA" id="ARBA00022833"/>
    </source>
</evidence>
<proteinExistence type="inferred from homology"/>
<evidence type="ECO:0000256" key="5">
    <source>
        <dbReference type="ARBA" id="ARBA00022687"/>
    </source>
</evidence>
<dbReference type="Pfam" id="PF02338">
    <property type="entry name" value="OTU"/>
    <property type="match status" value="1"/>
</dbReference>
<evidence type="ECO:0000256" key="8">
    <source>
        <dbReference type="ARBA" id="ARBA00022771"/>
    </source>
</evidence>
<feature type="compositionally biased region" description="Basic and acidic residues" evidence="14">
    <location>
        <begin position="351"/>
        <end position="361"/>
    </location>
</feature>
<feature type="domain" description="RanBP2-type" evidence="15">
    <location>
        <begin position="200"/>
        <end position="229"/>
    </location>
</feature>